<keyword evidence="3" id="KW-0804">Transcription</keyword>
<accession>A0A2N3Y5V6</accession>
<dbReference type="PANTHER" id="PTHR30146">
    <property type="entry name" value="LACI-RELATED TRANSCRIPTIONAL REPRESSOR"/>
    <property type="match status" value="1"/>
</dbReference>
<dbReference type="PANTHER" id="PTHR30146:SF153">
    <property type="entry name" value="LACTOSE OPERON REPRESSOR"/>
    <property type="match status" value="1"/>
</dbReference>
<keyword evidence="1" id="KW-0805">Transcription regulation</keyword>
<name>A0A2N3Y5V6_SACSN</name>
<proteinExistence type="predicted"/>
<dbReference type="EMBL" id="PJNB01000001">
    <property type="protein sequence ID" value="PKW18309.1"/>
    <property type="molecule type" value="Genomic_DNA"/>
</dbReference>
<keyword evidence="2" id="KW-0238">DNA-binding</keyword>
<dbReference type="GO" id="GO:0003700">
    <property type="term" value="F:DNA-binding transcription factor activity"/>
    <property type="evidence" value="ECO:0007669"/>
    <property type="project" value="TreeGrafter"/>
</dbReference>
<reference evidence="5" key="1">
    <citation type="submission" date="2017-12" db="EMBL/GenBank/DDBJ databases">
        <title>Sequencing the genomes of 1000 Actinobacteria strains.</title>
        <authorList>
            <person name="Klenk H.-P."/>
        </authorList>
    </citation>
    <scope>NUCLEOTIDE SEQUENCE [LARGE SCALE GENOMIC DNA]</scope>
    <source>
        <strain evidence="5">DSM 44228</strain>
    </source>
</reference>
<dbReference type="Pfam" id="PF13377">
    <property type="entry name" value="Peripla_BP_3"/>
    <property type="match status" value="1"/>
</dbReference>
<sequence length="298" mass="32306">MLEAVDELGYGADPHARSLRTGRSGINGLILRPRDAVHGSLAGSQTFNRLAGAIATTVLERNLGLIHVPDMLDPAGQRVPMDGCIVAHPYGDDKVLGELMRRNVPVVTVDEDPDRPDFAWSVTLGHRAAVTGLLDRLRAEGARRVMLLTGTEDNAWNCRSTEAYRAWARKHRMRPQQHALYEGEGVDGAVRFIAPILAGNRPPDAIVAAASRFASGAAQAAEMAGMNVPDDLMVASLTDSEFTRANNPPITAVDLVLEELALRAVDLLLGRLKGQPALAVPLVLQPELRWRQSTTRNR</sequence>
<evidence type="ECO:0000256" key="2">
    <source>
        <dbReference type="ARBA" id="ARBA00023125"/>
    </source>
</evidence>
<dbReference type="Proteomes" id="UP000233786">
    <property type="component" value="Unassembled WGS sequence"/>
</dbReference>
<feature type="domain" description="Transcriptional regulator LacI/GalR-like sensor" evidence="4">
    <location>
        <begin position="135"/>
        <end position="294"/>
    </location>
</feature>
<gene>
    <name evidence="5" type="ORF">A8926_6381</name>
</gene>
<dbReference type="GO" id="GO:0000976">
    <property type="term" value="F:transcription cis-regulatory region binding"/>
    <property type="evidence" value="ECO:0007669"/>
    <property type="project" value="TreeGrafter"/>
</dbReference>
<evidence type="ECO:0000259" key="4">
    <source>
        <dbReference type="Pfam" id="PF13377"/>
    </source>
</evidence>
<evidence type="ECO:0000313" key="6">
    <source>
        <dbReference type="Proteomes" id="UP000233786"/>
    </source>
</evidence>
<dbReference type="OrthoDB" id="252678at2"/>
<evidence type="ECO:0000256" key="1">
    <source>
        <dbReference type="ARBA" id="ARBA00023015"/>
    </source>
</evidence>
<evidence type="ECO:0000313" key="5">
    <source>
        <dbReference type="EMBL" id="PKW18309.1"/>
    </source>
</evidence>
<dbReference type="SUPFAM" id="SSF53822">
    <property type="entry name" value="Periplasmic binding protein-like I"/>
    <property type="match status" value="1"/>
</dbReference>
<dbReference type="InterPro" id="IPR046335">
    <property type="entry name" value="LacI/GalR-like_sensor"/>
</dbReference>
<organism evidence="5 6">
    <name type="scientific">Saccharopolyspora spinosa</name>
    <dbReference type="NCBI Taxonomy" id="60894"/>
    <lineage>
        <taxon>Bacteria</taxon>
        <taxon>Bacillati</taxon>
        <taxon>Actinomycetota</taxon>
        <taxon>Actinomycetes</taxon>
        <taxon>Pseudonocardiales</taxon>
        <taxon>Pseudonocardiaceae</taxon>
        <taxon>Saccharopolyspora</taxon>
    </lineage>
</organism>
<comment type="caution">
    <text evidence="5">The sequence shown here is derived from an EMBL/GenBank/DDBJ whole genome shotgun (WGS) entry which is preliminary data.</text>
</comment>
<evidence type="ECO:0000256" key="3">
    <source>
        <dbReference type="ARBA" id="ARBA00023163"/>
    </source>
</evidence>
<protein>
    <submittedName>
        <fullName evidence="5">LacI family transcriptional regulator</fullName>
    </submittedName>
</protein>
<keyword evidence="6" id="KW-1185">Reference proteome</keyword>
<dbReference type="InterPro" id="IPR028082">
    <property type="entry name" value="Peripla_BP_I"/>
</dbReference>
<dbReference type="AlphaFoldDB" id="A0A2N3Y5V6"/>
<dbReference type="RefSeq" id="WP_010314401.1">
    <property type="nucleotide sequence ID" value="NZ_CP061007.1"/>
</dbReference>
<dbReference type="Gene3D" id="3.40.50.2300">
    <property type="match status" value="2"/>
</dbReference>
<dbReference type="STRING" id="994479.GCA_000194155_07035"/>